<keyword evidence="5" id="KW-1185">Reference proteome</keyword>
<reference evidence="4 5" key="1">
    <citation type="submission" date="2020-08" db="EMBL/GenBank/DDBJ databases">
        <title>Genomic Encyclopedia of Type Strains, Phase IV (KMG-IV): sequencing the most valuable type-strain genomes for metagenomic binning, comparative biology and taxonomic classification.</title>
        <authorList>
            <person name="Goeker M."/>
        </authorList>
    </citation>
    <scope>NUCLEOTIDE SEQUENCE [LARGE SCALE GENOMIC DNA]</scope>
    <source>
        <strain evidence="4 5">DSM 23240</strain>
    </source>
</reference>
<dbReference type="Gene3D" id="1.20.120.50">
    <property type="entry name" value="Hemerythrin-like"/>
    <property type="match status" value="1"/>
</dbReference>
<dbReference type="GO" id="GO:0046872">
    <property type="term" value="F:metal ion binding"/>
    <property type="evidence" value="ECO:0007669"/>
    <property type="project" value="UniProtKB-KW"/>
</dbReference>
<evidence type="ECO:0000256" key="1">
    <source>
        <dbReference type="ARBA" id="ARBA00010587"/>
    </source>
</evidence>
<proteinExistence type="inferred from homology"/>
<keyword evidence="2" id="KW-0479">Metal-binding</keyword>
<keyword evidence="3" id="KW-0408">Iron</keyword>
<comment type="similarity">
    <text evidence="1">Belongs to the hemerythrin family.</text>
</comment>
<dbReference type="InterPro" id="IPR035938">
    <property type="entry name" value="Hemerythrin-like_sf"/>
</dbReference>
<dbReference type="AlphaFoldDB" id="A0A840RSD1"/>
<protein>
    <submittedName>
        <fullName evidence="4">Methyl-accepting chemotaxis protein</fullName>
    </submittedName>
</protein>
<comment type="caution">
    <text evidence="4">The sequence shown here is derived from an EMBL/GenBank/DDBJ whole genome shotgun (WGS) entry which is preliminary data.</text>
</comment>
<evidence type="ECO:0000313" key="4">
    <source>
        <dbReference type="EMBL" id="MBB5199511.1"/>
    </source>
</evidence>
<dbReference type="Proteomes" id="UP000571084">
    <property type="component" value="Unassembled WGS sequence"/>
</dbReference>
<dbReference type="RefSeq" id="WP_168054852.1">
    <property type="nucleotide sequence ID" value="NZ_JAAOZT010000006.1"/>
</dbReference>
<accession>A0A840RSD1</accession>
<gene>
    <name evidence="4" type="ORF">HNR39_001338</name>
</gene>
<organism evidence="4 5">
    <name type="scientific">Glaciimonas immobilis</name>
    <dbReference type="NCBI Taxonomy" id="728004"/>
    <lineage>
        <taxon>Bacteria</taxon>
        <taxon>Pseudomonadati</taxon>
        <taxon>Pseudomonadota</taxon>
        <taxon>Betaproteobacteria</taxon>
        <taxon>Burkholderiales</taxon>
        <taxon>Oxalobacteraceae</taxon>
        <taxon>Glaciimonas</taxon>
    </lineage>
</organism>
<dbReference type="EMBL" id="JACHHQ010000002">
    <property type="protein sequence ID" value="MBB5199511.1"/>
    <property type="molecule type" value="Genomic_DNA"/>
</dbReference>
<evidence type="ECO:0000256" key="3">
    <source>
        <dbReference type="ARBA" id="ARBA00023004"/>
    </source>
</evidence>
<evidence type="ECO:0000313" key="5">
    <source>
        <dbReference type="Proteomes" id="UP000571084"/>
    </source>
</evidence>
<evidence type="ECO:0000256" key="2">
    <source>
        <dbReference type="ARBA" id="ARBA00022723"/>
    </source>
</evidence>
<name>A0A840RSD1_9BURK</name>
<sequence length="112" mass="13172">MQRQLKAVPHIREAEHLQPALLAELMALRSCEDSEFESGFSAFIINLREDFCIKEQWMASQNVKKISIYRKSHAELLMLLQHAQARVALQDLQLGRKIVDMLPHWYLRHCFL</sequence>